<accession>A0A833RFI4</accession>
<dbReference type="InterPro" id="IPR043504">
    <property type="entry name" value="Peptidase_S1_PA_chymotrypsin"/>
</dbReference>
<feature type="non-terminal residue" evidence="8">
    <location>
        <position position="281"/>
    </location>
</feature>
<dbReference type="GO" id="GO:0006508">
    <property type="term" value="P:proteolysis"/>
    <property type="evidence" value="ECO:0007669"/>
    <property type="project" value="UniProtKB-KW"/>
</dbReference>
<dbReference type="PANTHER" id="PTHR24276">
    <property type="entry name" value="POLYSERASE-RELATED"/>
    <property type="match status" value="1"/>
</dbReference>
<dbReference type="GO" id="GO:0004252">
    <property type="term" value="F:serine-type endopeptidase activity"/>
    <property type="evidence" value="ECO:0007669"/>
    <property type="project" value="InterPro"/>
</dbReference>
<evidence type="ECO:0000256" key="5">
    <source>
        <dbReference type="ARBA" id="ARBA00023157"/>
    </source>
</evidence>
<dbReference type="InterPro" id="IPR033116">
    <property type="entry name" value="TRYPSIN_SER"/>
</dbReference>
<dbReference type="CDD" id="cd00190">
    <property type="entry name" value="Tryp_SPc"/>
    <property type="match status" value="1"/>
</dbReference>
<dbReference type="SMART" id="SM00020">
    <property type="entry name" value="Tryp_SPc"/>
    <property type="match status" value="1"/>
</dbReference>
<keyword evidence="9" id="KW-1185">Reference proteome</keyword>
<dbReference type="Pfam" id="PF00089">
    <property type="entry name" value="Trypsin"/>
    <property type="match status" value="1"/>
</dbReference>
<dbReference type="PROSITE" id="PS00135">
    <property type="entry name" value="TRYPSIN_SER"/>
    <property type="match status" value="1"/>
</dbReference>
<evidence type="ECO:0000256" key="3">
    <source>
        <dbReference type="ARBA" id="ARBA00022801"/>
    </source>
</evidence>
<dbReference type="InterPro" id="IPR001314">
    <property type="entry name" value="Peptidase_S1A"/>
</dbReference>
<keyword evidence="4 6" id="KW-0720">Serine protease</keyword>
<dbReference type="InterPro" id="IPR009003">
    <property type="entry name" value="Peptidase_S1_PA"/>
</dbReference>
<dbReference type="Proteomes" id="UP000655588">
    <property type="component" value="Unassembled WGS sequence"/>
</dbReference>
<dbReference type="InterPro" id="IPR018114">
    <property type="entry name" value="TRYPSIN_HIS"/>
</dbReference>
<organism evidence="8 9">
    <name type="scientific">Frieseomelitta varia</name>
    <dbReference type="NCBI Taxonomy" id="561572"/>
    <lineage>
        <taxon>Eukaryota</taxon>
        <taxon>Metazoa</taxon>
        <taxon>Ecdysozoa</taxon>
        <taxon>Arthropoda</taxon>
        <taxon>Hexapoda</taxon>
        <taxon>Insecta</taxon>
        <taxon>Pterygota</taxon>
        <taxon>Neoptera</taxon>
        <taxon>Endopterygota</taxon>
        <taxon>Hymenoptera</taxon>
        <taxon>Apocrita</taxon>
        <taxon>Aculeata</taxon>
        <taxon>Apoidea</taxon>
        <taxon>Anthophila</taxon>
        <taxon>Apidae</taxon>
        <taxon>Frieseomelitta</taxon>
    </lineage>
</organism>
<dbReference type="PROSITE" id="PS00134">
    <property type="entry name" value="TRYPSIN_HIS"/>
    <property type="match status" value="1"/>
</dbReference>
<evidence type="ECO:0000313" key="9">
    <source>
        <dbReference type="Proteomes" id="UP000655588"/>
    </source>
</evidence>
<protein>
    <recommendedName>
        <fullName evidence="7">Peptidase S1 domain-containing protein</fullName>
    </recommendedName>
</protein>
<keyword evidence="2 6" id="KW-0645">Protease</keyword>
<dbReference type="AlphaFoldDB" id="A0A833RFI4"/>
<reference evidence="8" key="1">
    <citation type="submission" date="2019-11" db="EMBL/GenBank/DDBJ databases">
        <title>The nuclear and mitochondrial genomes of Frieseomelitta varia - a highly eusocial stingless bee (Meliponini) with a permanently sterile worker caste.</title>
        <authorList>
            <person name="Freitas F.C.P."/>
            <person name="Lourenco A.P."/>
            <person name="Nunes F.M.F."/>
            <person name="Paschoal A.R."/>
            <person name="Abreu F.C.P."/>
            <person name="Barbin F.O."/>
            <person name="Bataglia L."/>
            <person name="Cardoso-Junior C.A.M."/>
            <person name="Cervoni M.S."/>
            <person name="Silva S.R."/>
            <person name="Dalarmi F."/>
            <person name="Del Lama M.A."/>
            <person name="Depintor T.S."/>
            <person name="Ferreira K.M."/>
            <person name="Goria P.S."/>
            <person name="Jaskot M.C."/>
            <person name="Lago D.C."/>
            <person name="Luna-Lucena D."/>
            <person name="Moda L.M."/>
            <person name="Nascimento L."/>
            <person name="Pedrino M."/>
            <person name="Rabico F.O."/>
            <person name="Sanches F.C."/>
            <person name="Santos D.E."/>
            <person name="Santos C.G."/>
            <person name="Vieira J."/>
            <person name="Lopes T.F."/>
            <person name="Barchuk A.R."/>
            <person name="Hartfelder K."/>
            <person name="Simoes Z.L.P."/>
            <person name="Bitondi M.M.G."/>
            <person name="Pinheiro D.G."/>
        </authorList>
    </citation>
    <scope>NUCLEOTIDE SEQUENCE</scope>
    <source>
        <strain evidence="8">USP_RPSP 00005682</strain>
        <tissue evidence="8">Whole individual</tissue>
    </source>
</reference>
<evidence type="ECO:0000259" key="7">
    <source>
        <dbReference type="PROSITE" id="PS50240"/>
    </source>
</evidence>
<feature type="domain" description="Peptidase S1" evidence="7">
    <location>
        <begin position="20"/>
        <end position="265"/>
    </location>
</feature>
<dbReference type="PROSITE" id="PS50240">
    <property type="entry name" value="TRYPSIN_DOM"/>
    <property type="match status" value="1"/>
</dbReference>
<dbReference type="EMBL" id="WNWW01000646">
    <property type="protein sequence ID" value="KAF3422769.1"/>
    <property type="molecule type" value="Genomic_DNA"/>
</dbReference>
<evidence type="ECO:0000256" key="2">
    <source>
        <dbReference type="ARBA" id="ARBA00022670"/>
    </source>
</evidence>
<keyword evidence="5" id="KW-1015">Disulfide bond</keyword>
<dbReference type="PRINTS" id="PR00722">
    <property type="entry name" value="CHYMOTRYPSIN"/>
</dbReference>
<gene>
    <name evidence="8" type="ORF">E2986_05890</name>
</gene>
<dbReference type="InterPro" id="IPR050430">
    <property type="entry name" value="Peptidase_S1"/>
</dbReference>
<proteinExistence type="inferred from homology"/>
<evidence type="ECO:0000256" key="1">
    <source>
        <dbReference type="ARBA" id="ARBA00007664"/>
    </source>
</evidence>
<comment type="caution">
    <text evidence="8">The sequence shown here is derived from an EMBL/GenBank/DDBJ whole genome shotgun (WGS) entry which is preliminary data.</text>
</comment>
<evidence type="ECO:0000256" key="4">
    <source>
        <dbReference type="ARBA" id="ARBA00022825"/>
    </source>
</evidence>
<sequence>RESSNFTTILSWIGFPESQIVGGRDASSGQFPYQVSLRRSGSHFCGGSILDARTILTAAHCVQGYVPREANAQNVRYDHKRKINSLIINLNNLDSVSVHAGTNQLNQQGQSYKVSKIVAHKGFNSISLVNDVALILLSNNIAFNNLVRPIALATGSKTYERDSCVLSGWGTTRLGGNPPNNLQYINLVIETQAKCKQAHNRVQSSHICTFTKVGEGACHGDSGGPLVVNNVQVGIVSFGQPCAVGKPDVYTRVSSFTSWINSNKAYLLNETQEPENAIYIV</sequence>
<keyword evidence="3 6" id="KW-0378">Hydrolase</keyword>
<dbReference type="FunFam" id="2.40.10.10:FF:000034">
    <property type="entry name" value="Eupolytin"/>
    <property type="match status" value="1"/>
</dbReference>
<comment type="similarity">
    <text evidence="1">Belongs to the peptidase S1 family.</text>
</comment>
<dbReference type="InterPro" id="IPR001254">
    <property type="entry name" value="Trypsin_dom"/>
</dbReference>
<dbReference type="SUPFAM" id="SSF50494">
    <property type="entry name" value="Trypsin-like serine proteases"/>
    <property type="match status" value="1"/>
</dbReference>
<evidence type="ECO:0000256" key="6">
    <source>
        <dbReference type="RuleBase" id="RU363034"/>
    </source>
</evidence>
<dbReference type="PANTHER" id="PTHR24276:SF98">
    <property type="entry name" value="FI18310P1-RELATED"/>
    <property type="match status" value="1"/>
</dbReference>
<evidence type="ECO:0000313" key="8">
    <source>
        <dbReference type="EMBL" id="KAF3422769.1"/>
    </source>
</evidence>
<name>A0A833RFI4_9HYME</name>
<dbReference type="Gene3D" id="2.40.10.10">
    <property type="entry name" value="Trypsin-like serine proteases"/>
    <property type="match status" value="2"/>
</dbReference>